<keyword evidence="1" id="KW-0812">Transmembrane</keyword>
<dbReference type="AlphaFoldDB" id="Q237L7"/>
<reference evidence="3" key="1">
    <citation type="journal article" date="2006" name="PLoS Biol.">
        <title>Macronuclear genome sequence of the ciliate Tetrahymena thermophila, a model eukaryote.</title>
        <authorList>
            <person name="Eisen J.A."/>
            <person name="Coyne R.S."/>
            <person name="Wu M."/>
            <person name="Wu D."/>
            <person name="Thiagarajan M."/>
            <person name="Wortman J.R."/>
            <person name="Badger J.H."/>
            <person name="Ren Q."/>
            <person name="Amedeo P."/>
            <person name="Jones K.M."/>
            <person name="Tallon L.J."/>
            <person name="Delcher A.L."/>
            <person name="Salzberg S.L."/>
            <person name="Silva J.C."/>
            <person name="Haas B.J."/>
            <person name="Majoros W.H."/>
            <person name="Farzad M."/>
            <person name="Carlton J.M."/>
            <person name="Smith R.K. Jr."/>
            <person name="Garg J."/>
            <person name="Pearlman R.E."/>
            <person name="Karrer K.M."/>
            <person name="Sun L."/>
            <person name="Manning G."/>
            <person name="Elde N.C."/>
            <person name="Turkewitz A.P."/>
            <person name="Asai D.J."/>
            <person name="Wilkes D.E."/>
            <person name="Wang Y."/>
            <person name="Cai H."/>
            <person name="Collins K."/>
            <person name="Stewart B.A."/>
            <person name="Lee S.R."/>
            <person name="Wilamowska K."/>
            <person name="Weinberg Z."/>
            <person name="Ruzzo W.L."/>
            <person name="Wloga D."/>
            <person name="Gaertig J."/>
            <person name="Frankel J."/>
            <person name="Tsao C.-C."/>
            <person name="Gorovsky M.A."/>
            <person name="Keeling P.J."/>
            <person name="Waller R.F."/>
            <person name="Patron N.J."/>
            <person name="Cherry J.M."/>
            <person name="Stover N.A."/>
            <person name="Krieger C.J."/>
            <person name="del Toro C."/>
            <person name="Ryder H.F."/>
            <person name="Williamson S.C."/>
            <person name="Barbeau R.A."/>
            <person name="Hamilton E.P."/>
            <person name="Orias E."/>
        </authorList>
    </citation>
    <scope>NUCLEOTIDE SEQUENCE [LARGE SCALE GENOMIC DNA]</scope>
    <source>
        <strain evidence="3">SB210</strain>
    </source>
</reference>
<accession>Q237L7</accession>
<name>Q237L7_TETTS</name>
<keyword evidence="1" id="KW-1133">Transmembrane helix</keyword>
<dbReference type="GeneID" id="7829874"/>
<evidence type="ECO:0000313" key="3">
    <source>
        <dbReference type="Proteomes" id="UP000009168"/>
    </source>
</evidence>
<gene>
    <name evidence="2" type="ORF">TTHERM_00321690</name>
</gene>
<evidence type="ECO:0000256" key="1">
    <source>
        <dbReference type="SAM" id="Phobius"/>
    </source>
</evidence>
<organism evidence="2 3">
    <name type="scientific">Tetrahymena thermophila (strain SB210)</name>
    <dbReference type="NCBI Taxonomy" id="312017"/>
    <lineage>
        <taxon>Eukaryota</taxon>
        <taxon>Sar</taxon>
        <taxon>Alveolata</taxon>
        <taxon>Ciliophora</taxon>
        <taxon>Intramacronucleata</taxon>
        <taxon>Oligohymenophorea</taxon>
        <taxon>Hymenostomatida</taxon>
        <taxon>Tetrahymenina</taxon>
        <taxon>Tetrahymenidae</taxon>
        <taxon>Tetrahymena</taxon>
    </lineage>
</organism>
<dbReference type="KEGG" id="tet:TTHERM_00321690"/>
<sequence length="607" mass="70946">MNSCLSKLDLFSSHFQFNIGQNQIKKSTPLGIILSLLIIAIGLSYYSYLFWLLTTNQLEPNYKSQEFITEDSIDINLSQDLVGFRFEYDFNMPIDILQAHKNKTYLVYMAYFYYVNNSDTQLIQLNIVKCQNPNLIDFYCLDFSNVSNYTLTINTKQNIQSYVDIFIYGCLDQDVFKTNIPENCASQDQIDAVINGMNAGVRLKLFTSQFNVGTIQNQINYRNAFIYTVGDQLIQSTFKTQKAITTVKDGLFILNSRNYSSPLKYDLFNQIYDRQYSLENIGQSGYSFIQIIMDEIVQQTKIQYPTVPDVLALGNGIITLLMIFGFFGRMSSFISIRNDFFLLILQNLYQGKYLDILQNNQILLSQQEETKQKIELNSSDSQLTLEEWKKKSPNIRYSNYNQQSIKTKQSLDCQQQLQKKFRGISQIIDENKDSEFKFQNAWESYKAQINFSKILSNLKTFQNETFSQKVFQKLFNQRSGKKRQNHEEQIYNKRAKKSIEEQLNKHLDIFQIFQDIIFIKKAIMILFDKDQLAAIKLVGCSSNYLDRITVGLNQIKINFESQNHLEEQLEIFQSKQLQCEKIQQFLEKCKKSNNLDQIDKRILSSLV</sequence>
<dbReference type="RefSeq" id="XP_001012969.2">
    <property type="nucleotide sequence ID" value="XM_001012969.2"/>
</dbReference>
<dbReference type="EMBL" id="GG662743">
    <property type="protein sequence ID" value="EAR92724.2"/>
    <property type="molecule type" value="Genomic_DNA"/>
</dbReference>
<keyword evidence="3" id="KW-1185">Reference proteome</keyword>
<dbReference type="InParanoid" id="Q237L7"/>
<dbReference type="HOGENOM" id="CLU_013044_1_1_1"/>
<evidence type="ECO:0000313" key="2">
    <source>
        <dbReference type="EMBL" id="EAR92724.2"/>
    </source>
</evidence>
<keyword evidence="1" id="KW-0472">Membrane</keyword>
<protein>
    <submittedName>
        <fullName evidence="2">AMP-binding enzyme family protein</fullName>
    </submittedName>
</protein>
<dbReference type="Proteomes" id="UP000009168">
    <property type="component" value="Unassembled WGS sequence"/>
</dbReference>
<proteinExistence type="predicted"/>
<feature type="transmembrane region" description="Helical" evidence="1">
    <location>
        <begin position="30"/>
        <end position="53"/>
    </location>
</feature>
<feature type="transmembrane region" description="Helical" evidence="1">
    <location>
        <begin position="310"/>
        <end position="328"/>
    </location>
</feature>